<dbReference type="AlphaFoldDB" id="A0AA97AJ40"/>
<proteinExistence type="predicted"/>
<gene>
    <name evidence="1" type="ORF">HJG54_17730</name>
</gene>
<name>A0AA97AJ40_9CYAN</name>
<dbReference type="RefSeq" id="WP_316430346.1">
    <property type="nucleotide sequence ID" value="NZ_CP053586.1"/>
</dbReference>
<reference evidence="1" key="1">
    <citation type="submission" date="2020-05" db="EMBL/GenBank/DDBJ databases">
        <authorList>
            <person name="Zhu T."/>
            <person name="Keshari N."/>
            <person name="Lu X."/>
        </authorList>
    </citation>
    <scope>NUCLEOTIDE SEQUENCE</scope>
    <source>
        <strain evidence="1">NK1-12</strain>
    </source>
</reference>
<sequence length="100" mass="10909">MSIASISILSVLIAACLVGDVAALLNGKTVSTDAGVPPWPEWVGLGLVIWLFTEDGFSGAAQAALTGERPSPYREFTYTEYMLNKFLSYVYQNLQRELGF</sequence>
<organism evidence="1">
    <name type="scientific">Leptolyngbya sp. NK1-12</name>
    <dbReference type="NCBI Taxonomy" id="2547451"/>
    <lineage>
        <taxon>Bacteria</taxon>
        <taxon>Bacillati</taxon>
        <taxon>Cyanobacteriota</taxon>
        <taxon>Cyanophyceae</taxon>
        <taxon>Leptolyngbyales</taxon>
        <taxon>Leptolyngbyaceae</taxon>
        <taxon>Leptolyngbya group</taxon>
        <taxon>Leptolyngbya</taxon>
    </lineage>
</organism>
<dbReference type="EMBL" id="CP053586">
    <property type="protein sequence ID" value="WNZ24511.1"/>
    <property type="molecule type" value="Genomic_DNA"/>
</dbReference>
<evidence type="ECO:0000313" key="1">
    <source>
        <dbReference type="EMBL" id="WNZ24511.1"/>
    </source>
</evidence>
<protein>
    <submittedName>
        <fullName evidence="1">Uncharacterized protein</fullName>
    </submittedName>
</protein>
<accession>A0AA97AJ40</accession>